<dbReference type="GO" id="GO:0036139">
    <property type="term" value="F:peptidyl-histidine dioxygenase activity"/>
    <property type="evidence" value="ECO:0007669"/>
    <property type="project" value="TreeGrafter"/>
</dbReference>
<dbReference type="Proteomes" id="UP001152795">
    <property type="component" value="Unassembled WGS sequence"/>
</dbReference>
<dbReference type="Pfam" id="PF13621">
    <property type="entry name" value="Cupin_8"/>
    <property type="match status" value="1"/>
</dbReference>
<dbReference type="GO" id="GO:0071532">
    <property type="term" value="F:ankyrin repeat binding"/>
    <property type="evidence" value="ECO:0007669"/>
    <property type="project" value="TreeGrafter"/>
</dbReference>
<evidence type="ECO:0000313" key="1">
    <source>
        <dbReference type="EMBL" id="CAB3996800.1"/>
    </source>
</evidence>
<dbReference type="PROSITE" id="PS51184">
    <property type="entry name" value="JMJC"/>
    <property type="match status" value="1"/>
</dbReference>
<dbReference type="InterPro" id="IPR014710">
    <property type="entry name" value="RmlC-like_jellyroll"/>
</dbReference>
<dbReference type="EMBL" id="CACRXK020002948">
    <property type="protein sequence ID" value="CAB3996800.1"/>
    <property type="molecule type" value="Genomic_DNA"/>
</dbReference>
<protein>
    <submittedName>
        <fullName evidence="1">Hypoxia-inducible factor 1-alpha inhibitor</fullName>
    </submittedName>
</protein>
<dbReference type="GO" id="GO:0036140">
    <property type="term" value="F:[protein]-asparagine 3-dioxygenase activity"/>
    <property type="evidence" value="ECO:0007669"/>
    <property type="project" value="TreeGrafter"/>
</dbReference>
<proteinExistence type="predicted"/>
<gene>
    <name evidence="1" type="ORF">PACLA_8A011735</name>
</gene>
<dbReference type="GO" id="GO:0005737">
    <property type="term" value="C:cytoplasm"/>
    <property type="evidence" value="ECO:0007669"/>
    <property type="project" value="TreeGrafter"/>
</dbReference>
<organism evidence="1 2">
    <name type="scientific">Paramuricea clavata</name>
    <name type="common">Red gorgonian</name>
    <name type="synonym">Violescent sea-whip</name>
    <dbReference type="NCBI Taxonomy" id="317549"/>
    <lineage>
        <taxon>Eukaryota</taxon>
        <taxon>Metazoa</taxon>
        <taxon>Cnidaria</taxon>
        <taxon>Anthozoa</taxon>
        <taxon>Octocorallia</taxon>
        <taxon>Malacalcyonacea</taxon>
        <taxon>Plexauridae</taxon>
        <taxon>Paramuricea</taxon>
    </lineage>
</organism>
<dbReference type="AlphaFoldDB" id="A0A6S7HM90"/>
<sequence>MTQRPLTGNMLIDGILFGVKECGLRVFKMSSDKTWSFKMLSLDMIIIALLVWATQRTVGLEVCSQRSGKNCGANTNGYSEFIGRYTFPTTPIETFECKSEEAIAEIKKGIPIVLKNCHFGDITQGWTTEYLKENLISPNLTVYKSATRRFLFYNRESAKTTVNTSWSPPHNVTEMSFVQFLHEMDELESAGNGTKVYLQTGLEKEFLNSDMQDDVLMFNTKWLKEMKEKLSWGRLDVNLFLVGMGGVVTPAHYDIMENLFLQIYGKKRCILFSPENYKFLYPYPVYHPHDRQTQVNFDSPDFERFPKFHNVTAIDAVVEPGDVLYIPNYWWHYIESEKDRK</sequence>
<dbReference type="InterPro" id="IPR041667">
    <property type="entry name" value="Cupin_8"/>
</dbReference>
<dbReference type="OrthoDB" id="47172at2759"/>
<dbReference type="SUPFAM" id="SSF51197">
    <property type="entry name" value="Clavaminate synthase-like"/>
    <property type="match status" value="1"/>
</dbReference>
<accession>A0A6S7HM90</accession>
<reference evidence="1" key="1">
    <citation type="submission" date="2020-04" db="EMBL/GenBank/DDBJ databases">
        <authorList>
            <person name="Alioto T."/>
            <person name="Alioto T."/>
            <person name="Gomez Garrido J."/>
        </authorList>
    </citation>
    <scope>NUCLEOTIDE SEQUENCE</scope>
    <source>
        <strain evidence="1">A484AB</strain>
    </source>
</reference>
<dbReference type="Gene3D" id="2.60.120.10">
    <property type="entry name" value="Jelly Rolls"/>
    <property type="match status" value="1"/>
</dbReference>
<evidence type="ECO:0000313" key="2">
    <source>
        <dbReference type="Proteomes" id="UP001152795"/>
    </source>
</evidence>
<dbReference type="GO" id="GO:0005634">
    <property type="term" value="C:nucleus"/>
    <property type="evidence" value="ECO:0007669"/>
    <property type="project" value="TreeGrafter"/>
</dbReference>
<dbReference type="PANTHER" id="PTHR12461">
    <property type="entry name" value="HYPOXIA-INDUCIBLE FACTOR 1 ALPHA INHIBITOR-RELATED"/>
    <property type="match status" value="1"/>
</dbReference>
<dbReference type="SMART" id="SM00558">
    <property type="entry name" value="JmjC"/>
    <property type="match status" value="1"/>
</dbReference>
<comment type="caution">
    <text evidence="1">The sequence shown here is derived from an EMBL/GenBank/DDBJ whole genome shotgun (WGS) entry which is preliminary data.</text>
</comment>
<name>A0A6S7HM90_PARCT</name>
<dbReference type="GO" id="GO:0045746">
    <property type="term" value="P:negative regulation of Notch signaling pathway"/>
    <property type="evidence" value="ECO:0007669"/>
    <property type="project" value="TreeGrafter"/>
</dbReference>
<dbReference type="InterPro" id="IPR003347">
    <property type="entry name" value="JmjC_dom"/>
</dbReference>
<dbReference type="PANTHER" id="PTHR12461:SF105">
    <property type="entry name" value="HYPOXIA-INDUCIBLE FACTOR 1-ALPHA INHIBITOR"/>
    <property type="match status" value="1"/>
</dbReference>
<keyword evidence="2" id="KW-1185">Reference proteome</keyword>